<comment type="caution">
    <text evidence="1">The sequence shown here is derived from an EMBL/GenBank/DDBJ whole genome shotgun (WGS) entry which is preliminary data.</text>
</comment>
<gene>
    <name evidence="1" type="ORF">NQ176_g197</name>
</gene>
<accession>A0ACC1NZC8</accession>
<proteinExistence type="predicted"/>
<name>A0ACC1NZC8_9HYPO</name>
<dbReference type="Proteomes" id="UP001143910">
    <property type="component" value="Unassembled WGS sequence"/>
</dbReference>
<keyword evidence="2" id="KW-1185">Reference proteome</keyword>
<evidence type="ECO:0000313" key="2">
    <source>
        <dbReference type="Proteomes" id="UP001143910"/>
    </source>
</evidence>
<reference evidence="1" key="1">
    <citation type="submission" date="2022-08" db="EMBL/GenBank/DDBJ databases">
        <title>Genome Sequence of Lecanicillium fungicola.</title>
        <authorList>
            <person name="Buettner E."/>
        </authorList>
    </citation>
    <scope>NUCLEOTIDE SEQUENCE</scope>
    <source>
        <strain evidence="1">Babe33</strain>
    </source>
</reference>
<sequence length="629" mass="70536">MVGVTAFASPNAPPLRGGFPADSRIGDVHFGHDFCRILNDLYDELRGDQEGLSQEAFEQFLRQTQCEKTVELEKRDYSFGEFLWIWVHNFSWDAVAPLPEKDASKPLTNYFISSSHNTYLDGHQLLSRSTPQAYRNVLSKGGRCIEIDVWSGEPATPRSRSKSPAVQHLRQASGSSLTTAVDDIRETARKYFGSATHSRSASCTSATLVEDSPKSSLHAFQSAADKSDRVGPSQAVSTRDHSSIPRGEPVVRHGPKLTARCGFRQVAEAIRDSAFVDNDLPIIISLEMHADLEQQEVMVKIMKEVWQDMLVEAPNDGCDPRFRVPRLNELRRKILIKVKRPQVQISQPGKYHSAPTTQIEDGHENESPYHYSQQGKSMLNAATSAPPSPDPSSKVPIHDSLRALAVYTRSERFEGFDTPQAKRPAHIFSISESGILELDHKQHDVMFVHNKSFFMRSYPNVTRINSSNHDPVQFWRKGVQMVAMNWQYPDDGMMLNYGMFADEMGWVLKPPGYQSSDKSSQNQYGAATAHKMNLTLTIFKGQNIPVNGSEEEIEHNRKSLHSVTRVEIHTGRNHGANRESKTPDTTSAKKTTVRKSSNPVYGPTGETLTFHDIPNVVEELSFLLYVLNS</sequence>
<organism evidence="1 2">
    <name type="scientific">Zarea fungicola</name>
    <dbReference type="NCBI Taxonomy" id="93591"/>
    <lineage>
        <taxon>Eukaryota</taxon>
        <taxon>Fungi</taxon>
        <taxon>Dikarya</taxon>
        <taxon>Ascomycota</taxon>
        <taxon>Pezizomycotina</taxon>
        <taxon>Sordariomycetes</taxon>
        <taxon>Hypocreomycetidae</taxon>
        <taxon>Hypocreales</taxon>
        <taxon>Cordycipitaceae</taxon>
        <taxon>Zarea</taxon>
    </lineage>
</organism>
<evidence type="ECO:0000313" key="1">
    <source>
        <dbReference type="EMBL" id="KAJ2984128.1"/>
    </source>
</evidence>
<dbReference type="EMBL" id="JANJQO010000006">
    <property type="protein sequence ID" value="KAJ2984128.1"/>
    <property type="molecule type" value="Genomic_DNA"/>
</dbReference>
<protein>
    <submittedName>
        <fullName evidence="1">Uncharacterized protein</fullName>
    </submittedName>
</protein>